<evidence type="ECO:0000259" key="4">
    <source>
        <dbReference type="Pfam" id="PF02576"/>
    </source>
</evidence>
<dbReference type="CDD" id="cd01734">
    <property type="entry name" value="YlxS_C"/>
    <property type="match status" value="1"/>
</dbReference>
<dbReference type="InterPro" id="IPR028989">
    <property type="entry name" value="RimP_N"/>
</dbReference>
<dbReference type="GO" id="GO:0006412">
    <property type="term" value="P:translation"/>
    <property type="evidence" value="ECO:0007669"/>
    <property type="project" value="TreeGrafter"/>
</dbReference>
<dbReference type="SUPFAM" id="SSF75420">
    <property type="entry name" value="YhbC-like, N-terminal domain"/>
    <property type="match status" value="1"/>
</dbReference>
<dbReference type="HAMAP" id="MF_01077">
    <property type="entry name" value="RimP"/>
    <property type="match status" value="1"/>
</dbReference>
<dbReference type="Proteomes" id="UP000318710">
    <property type="component" value="Unassembled WGS sequence"/>
</dbReference>
<dbReference type="InterPro" id="IPR036847">
    <property type="entry name" value="RimP_C_sf"/>
</dbReference>
<proteinExistence type="inferred from homology"/>
<dbReference type="EMBL" id="SHBF01000006">
    <property type="protein sequence ID" value="RZO28037.1"/>
    <property type="molecule type" value="Genomic_DNA"/>
</dbReference>
<dbReference type="InterPro" id="IPR035956">
    <property type="entry name" value="RimP_N_sf"/>
</dbReference>
<name>A0A520N3H1_9GAMM</name>
<keyword evidence="1 3" id="KW-0963">Cytoplasm</keyword>
<comment type="caution">
    <text evidence="6">The sequence shown here is derived from an EMBL/GenBank/DDBJ whole genome shotgun (WGS) entry which is preliminary data.</text>
</comment>
<evidence type="ECO:0000313" key="7">
    <source>
        <dbReference type="Proteomes" id="UP000318710"/>
    </source>
</evidence>
<reference evidence="6 7" key="1">
    <citation type="submission" date="2019-02" db="EMBL/GenBank/DDBJ databases">
        <title>Prokaryotic population dynamics and viral predation in marine succession experiment using metagenomics: the confinement effect.</title>
        <authorList>
            <person name="Haro-Moreno J.M."/>
            <person name="Rodriguez-Valera F."/>
            <person name="Lopez-Perez M."/>
        </authorList>
    </citation>
    <scope>NUCLEOTIDE SEQUENCE [LARGE SCALE GENOMIC DNA]</scope>
    <source>
        <strain evidence="6">MED-G160</strain>
    </source>
</reference>
<evidence type="ECO:0000259" key="5">
    <source>
        <dbReference type="Pfam" id="PF17384"/>
    </source>
</evidence>
<dbReference type="InterPro" id="IPR028998">
    <property type="entry name" value="RimP_C"/>
</dbReference>
<dbReference type="InterPro" id="IPR003728">
    <property type="entry name" value="Ribosome_maturation_RimP"/>
</dbReference>
<evidence type="ECO:0000313" key="6">
    <source>
        <dbReference type="EMBL" id="RZO28037.1"/>
    </source>
</evidence>
<comment type="similarity">
    <text evidence="3">Belongs to the RimP family.</text>
</comment>
<feature type="domain" description="Ribosome maturation factor RimP N-terminal" evidence="4">
    <location>
        <begin position="9"/>
        <end position="81"/>
    </location>
</feature>
<accession>A0A520N3H1</accession>
<dbReference type="Pfam" id="PF02576">
    <property type="entry name" value="RimP_N"/>
    <property type="match status" value="1"/>
</dbReference>
<dbReference type="AlphaFoldDB" id="A0A520N3H1"/>
<dbReference type="PANTHER" id="PTHR33867">
    <property type="entry name" value="RIBOSOME MATURATION FACTOR RIMP"/>
    <property type="match status" value="1"/>
</dbReference>
<dbReference type="PANTHER" id="PTHR33867:SF1">
    <property type="entry name" value="RIBOSOME MATURATION FACTOR RIMP"/>
    <property type="match status" value="1"/>
</dbReference>
<feature type="domain" description="Ribosome maturation factor RimP C-terminal" evidence="5">
    <location>
        <begin position="88"/>
        <end position="149"/>
    </location>
</feature>
<dbReference type="Gene3D" id="3.30.300.70">
    <property type="entry name" value="RimP-like superfamily, N-terminal"/>
    <property type="match status" value="1"/>
</dbReference>
<sequence length="162" mass="18952">MNIDDFKNIIEPVINRNNCLLWGIEILRGKKKNTLRVFIDSNNNVDINDCESISRDLNYEPQIDLNLGEDYILEVSTPGIDRKFFDIKQLKDYVGQELDIKTKSIYEGRRKFIGKLIESDDSKLTIVKSNNSEEIIFKFSDIDLCRLKPDYNNLLKEYSYGE</sequence>
<evidence type="ECO:0000256" key="2">
    <source>
        <dbReference type="ARBA" id="ARBA00022517"/>
    </source>
</evidence>
<dbReference type="SUPFAM" id="SSF74942">
    <property type="entry name" value="YhbC-like, C-terminal domain"/>
    <property type="match status" value="1"/>
</dbReference>
<protein>
    <recommendedName>
        <fullName evidence="3">Ribosome maturation factor RimP</fullName>
    </recommendedName>
</protein>
<evidence type="ECO:0000256" key="1">
    <source>
        <dbReference type="ARBA" id="ARBA00022490"/>
    </source>
</evidence>
<evidence type="ECO:0000256" key="3">
    <source>
        <dbReference type="HAMAP-Rule" id="MF_01077"/>
    </source>
</evidence>
<comment type="function">
    <text evidence="3">Required for maturation of 30S ribosomal subunits.</text>
</comment>
<comment type="subcellular location">
    <subcellularLocation>
        <location evidence="3">Cytoplasm</location>
    </subcellularLocation>
</comment>
<dbReference type="GO" id="GO:0005829">
    <property type="term" value="C:cytosol"/>
    <property type="evidence" value="ECO:0007669"/>
    <property type="project" value="TreeGrafter"/>
</dbReference>
<gene>
    <name evidence="3" type="primary">rimP</name>
    <name evidence="6" type="ORF">EVA93_01720</name>
</gene>
<dbReference type="GO" id="GO:0000028">
    <property type="term" value="P:ribosomal small subunit assembly"/>
    <property type="evidence" value="ECO:0007669"/>
    <property type="project" value="TreeGrafter"/>
</dbReference>
<keyword evidence="2 3" id="KW-0690">Ribosome biogenesis</keyword>
<organism evidence="6 7">
    <name type="scientific">SAR86 cluster bacterium</name>
    <dbReference type="NCBI Taxonomy" id="2030880"/>
    <lineage>
        <taxon>Bacteria</taxon>
        <taxon>Pseudomonadati</taxon>
        <taxon>Pseudomonadota</taxon>
        <taxon>Gammaproteobacteria</taxon>
        <taxon>SAR86 cluster</taxon>
    </lineage>
</organism>
<dbReference type="Gene3D" id="2.30.30.180">
    <property type="entry name" value="Ribosome maturation factor RimP, C-terminal domain"/>
    <property type="match status" value="1"/>
</dbReference>
<dbReference type="Pfam" id="PF17384">
    <property type="entry name" value="DUF150_C"/>
    <property type="match status" value="1"/>
</dbReference>